<dbReference type="InterPro" id="IPR036291">
    <property type="entry name" value="NAD(P)-bd_dom_sf"/>
</dbReference>
<dbReference type="EMBL" id="CAFBMX010000004">
    <property type="protein sequence ID" value="CAB4929350.1"/>
    <property type="molecule type" value="Genomic_DNA"/>
</dbReference>
<evidence type="ECO:0000256" key="2">
    <source>
        <dbReference type="ARBA" id="ARBA00023002"/>
    </source>
</evidence>
<dbReference type="PRINTS" id="PR00080">
    <property type="entry name" value="SDRFAMILY"/>
</dbReference>
<dbReference type="PRINTS" id="PR00081">
    <property type="entry name" value="GDHRDH"/>
</dbReference>
<keyword evidence="2" id="KW-0560">Oxidoreductase</keyword>
<gene>
    <name evidence="3" type="ORF">UFOPK3674_01061</name>
</gene>
<dbReference type="Pfam" id="PF13561">
    <property type="entry name" value="adh_short_C2"/>
    <property type="match status" value="1"/>
</dbReference>
<evidence type="ECO:0000256" key="1">
    <source>
        <dbReference type="ARBA" id="ARBA00006484"/>
    </source>
</evidence>
<evidence type="ECO:0000313" key="3">
    <source>
        <dbReference type="EMBL" id="CAB4929350.1"/>
    </source>
</evidence>
<dbReference type="AlphaFoldDB" id="A0A6J7IEQ8"/>
<dbReference type="InterPro" id="IPR002347">
    <property type="entry name" value="SDR_fam"/>
</dbReference>
<dbReference type="PANTHER" id="PTHR43477">
    <property type="entry name" value="DIHYDROANTICAPSIN 7-DEHYDROGENASE"/>
    <property type="match status" value="1"/>
</dbReference>
<dbReference type="CDD" id="cd05233">
    <property type="entry name" value="SDR_c"/>
    <property type="match status" value="1"/>
</dbReference>
<dbReference type="PANTHER" id="PTHR43477:SF1">
    <property type="entry name" value="DIHYDROANTICAPSIN 7-DEHYDROGENASE"/>
    <property type="match status" value="1"/>
</dbReference>
<dbReference type="GO" id="GO:0016491">
    <property type="term" value="F:oxidoreductase activity"/>
    <property type="evidence" value="ECO:0007669"/>
    <property type="project" value="UniProtKB-KW"/>
</dbReference>
<proteinExistence type="inferred from homology"/>
<protein>
    <submittedName>
        <fullName evidence="3">Unannotated protein</fullName>
    </submittedName>
</protein>
<sequence length="260" mass="27177">MSSNGGRLAGKVVLITGTGGGQGRVAAQIFAREGAKVAGCDIVAENQAETERLMQAEGLEMHSTGGVDLADPEQSKAWVDAVAEHFGGIDVLYNNASLPRFAPFPLMSTEDYQFTLRNEIDVMWYPAQAVWPHLVARGGGAITHIGSLAGIIGLRDLPQSAHAATKGAIIGMTAQMAAEGSKDNIRVNCISPGVINSPPVQEILAIGAESPLLPIISKTLNGKPGEAEDIVYAALYFCSDEAKWVSGSHLIVDGGSSVLI</sequence>
<dbReference type="Gene3D" id="3.40.50.720">
    <property type="entry name" value="NAD(P)-binding Rossmann-like Domain"/>
    <property type="match status" value="1"/>
</dbReference>
<dbReference type="FunFam" id="3.40.50.720:FF:000084">
    <property type="entry name" value="Short-chain dehydrogenase reductase"/>
    <property type="match status" value="1"/>
</dbReference>
<name>A0A6J7IEQ8_9ZZZZ</name>
<accession>A0A6J7IEQ8</accession>
<comment type="similarity">
    <text evidence="1">Belongs to the short-chain dehydrogenases/reductases (SDR) family.</text>
</comment>
<dbReference type="SUPFAM" id="SSF51735">
    <property type="entry name" value="NAD(P)-binding Rossmann-fold domains"/>
    <property type="match status" value="1"/>
</dbReference>
<dbReference type="InterPro" id="IPR051122">
    <property type="entry name" value="SDR_DHRS6-like"/>
</dbReference>
<reference evidence="3" key="1">
    <citation type="submission" date="2020-05" db="EMBL/GenBank/DDBJ databases">
        <authorList>
            <person name="Chiriac C."/>
            <person name="Salcher M."/>
            <person name="Ghai R."/>
            <person name="Kavagutti S V."/>
        </authorList>
    </citation>
    <scope>NUCLEOTIDE SEQUENCE</scope>
</reference>
<organism evidence="3">
    <name type="scientific">freshwater metagenome</name>
    <dbReference type="NCBI Taxonomy" id="449393"/>
    <lineage>
        <taxon>unclassified sequences</taxon>
        <taxon>metagenomes</taxon>
        <taxon>ecological metagenomes</taxon>
    </lineage>
</organism>